<proteinExistence type="predicted"/>
<dbReference type="Proteomes" id="UP000591131">
    <property type="component" value="Unassembled WGS sequence"/>
</dbReference>
<name>A0A7J6LAK5_PERCH</name>
<keyword evidence="2" id="KW-1185">Reference proteome</keyword>
<evidence type="ECO:0000313" key="1">
    <source>
        <dbReference type="EMBL" id="KAF4656267.1"/>
    </source>
</evidence>
<evidence type="ECO:0000313" key="2">
    <source>
        <dbReference type="Proteomes" id="UP000591131"/>
    </source>
</evidence>
<accession>A0A7J6LAK5</accession>
<sequence>MLCYSVWDESRGAFALMATIATEMLPYSIENGASAVRCKYADLYTSVEEDLIRSCEIKLAAGRNIATVYLMCHIICEESPRLGDTDMNSPLLTVLWAQSCAFDQGSYADPDSRLTRVELAQPVS</sequence>
<gene>
    <name evidence="1" type="ORF">FOL47_009047</name>
</gene>
<dbReference type="AlphaFoldDB" id="A0A7J6LAK5"/>
<comment type="caution">
    <text evidence="1">The sequence shown here is derived from an EMBL/GenBank/DDBJ whole genome shotgun (WGS) entry which is preliminary data.</text>
</comment>
<protein>
    <submittedName>
        <fullName evidence="1">Uncharacterized protein</fullName>
    </submittedName>
</protein>
<reference evidence="1 2" key="1">
    <citation type="submission" date="2020-04" db="EMBL/GenBank/DDBJ databases">
        <title>Perkinsus chesapeaki whole genome sequence.</title>
        <authorList>
            <person name="Bogema D.R."/>
        </authorList>
    </citation>
    <scope>NUCLEOTIDE SEQUENCE [LARGE SCALE GENOMIC DNA]</scope>
    <source>
        <strain evidence="1">ATCC PRA-425</strain>
    </source>
</reference>
<dbReference type="EMBL" id="JAAPAO010000609">
    <property type="protein sequence ID" value="KAF4656267.1"/>
    <property type="molecule type" value="Genomic_DNA"/>
</dbReference>
<organism evidence="1 2">
    <name type="scientific">Perkinsus chesapeaki</name>
    <name type="common">Clam parasite</name>
    <name type="synonym">Perkinsus andrewsi</name>
    <dbReference type="NCBI Taxonomy" id="330153"/>
    <lineage>
        <taxon>Eukaryota</taxon>
        <taxon>Sar</taxon>
        <taxon>Alveolata</taxon>
        <taxon>Perkinsozoa</taxon>
        <taxon>Perkinsea</taxon>
        <taxon>Perkinsida</taxon>
        <taxon>Perkinsidae</taxon>
        <taxon>Perkinsus</taxon>
    </lineage>
</organism>